<keyword evidence="3" id="KW-0067">ATP-binding</keyword>
<dbReference type="RefSeq" id="WP_276092473.1">
    <property type="nucleotide sequence ID" value="NZ_JARJBC010000003.1"/>
</dbReference>
<dbReference type="InterPro" id="IPR050267">
    <property type="entry name" value="Anti-sigma-factor_SerPK"/>
</dbReference>
<keyword evidence="4" id="KW-1185">Reference proteome</keyword>
<dbReference type="EMBL" id="JARJBC010000003">
    <property type="protein sequence ID" value="MDF3288719.1"/>
    <property type="molecule type" value="Genomic_DNA"/>
</dbReference>
<dbReference type="PANTHER" id="PTHR35526:SF3">
    <property type="entry name" value="ANTI-SIGMA-F FACTOR RSBW"/>
    <property type="match status" value="1"/>
</dbReference>
<dbReference type="Proteomes" id="UP001216579">
    <property type="component" value="Unassembled WGS sequence"/>
</dbReference>
<dbReference type="PANTHER" id="PTHR35526">
    <property type="entry name" value="ANTI-SIGMA-F FACTOR RSBW-RELATED"/>
    <property type="match status" value="1"/>
</dbReference>
<evidence type="ECO:0000313" key="3">
    <source>
        <dbReference type="EMBL" id="MDF3288719.1"/>
    </source>
</evidence>
<keyword evidence="1" id="KW-0418">Kinase</keyword>
<comment type="caution">
    <text evidence="3">The sequence shown here is derived from an EMBL/GenBank/DDBJ whole genome shotgun (WGS) entry which is preliminary data.</text>
</comment>
<keyword evidence="1" id="KW-0723">Serine/threonine-protein kinase</keyword>
<dbReference type="SUPFAM" id="SSF55874">
    <property type="entry name" value="ATPase domain of HSP90 chaperone/DNA topoisomerase II/histidine kinase"/>
    <property type="match status" value="1"/>
</dbReference>
<keyword evidence="1" id="KW-0808">Transferase</keyword>
<name>A0ABT5ZFW4_9ACTN</name>
<accession>A0ABT5ZFW4</accession>
<proteinExistence type="predicted"/>
<keyword evidence="3" id="KW-0547">Nucleotide-binding</keyword>
<protein>
    <submittedName>
        <fullName evidence="3">ATP-binding protein</fullName>
    </submittedName>
</protein>
<dbReference type="InterPro" id="IPR003594">
    <property type="entry name" value="HATPase_dom"/>
</dbReference>
<evidence type="ECO:0000256" key="1">
    <source>
        <dbReference type="ARBA" id="ARBA00022527"/>
    </source>
</evidence>
<reference evidence="3 4" key="1">
    <citation type="submission" date="2023-03" db="EMBL/GenBank/DDBJ databases">
        <title>Draft genome sequence of Streptomyces sp. RB6PN23 isolated from peat swamp forest in Thailand.</title>
        <authorList>
            <person name="Klaysubun C."/>
            <person name="Duangmal K."/>
        </authorList>
    </citation>
    <scope>NUCLEOTIDE SEQUENCE [LARGE SCALE GENOMIC DNA]</scope>
    <source>
        <strain evidence="3 4">RB6PN23</strain>
    </source>
</reference>
<dbReference type="CDD" id="cd16936">
    <property type="entry name" value="HATPase_RsbW-like"/>
    <property type="match status" value="1"/>
</dbReference>
<organism evidence="3 4">
    <name type="scientific">Streptomyces silvisoli</name>
    <dbReference type="NCBI Taxonomy" id="3034235"/>
    <lineage>
        <taxon>Bacteria</taxon>
        <taxon>Bacillati</taxon>
        <taxon>Actinomycetota</taxon>
        <taxon>Actinomycetes</taxon>
        <taxon>Kitasatosporales</taxon>
        <taxon>Streptomycetaceae</taxon>
        <taxon>Streptomyces</taxon>
    </lineage>
</organism>
<evidence type="ECO:0000313" key="4">
    <source>
        <dbReference type="Proteomes" id="UP001216579"/>
    </source>
</evidence>
<dbReference type="Gene3D" id="3.30.565.10">
    <property type="entry name" value="Histidine kinase-like ATPase, C-terminal domain"/>
    <property type="match status" value="1"/>
</dbReference>
<feature type="domain" description="Histidine kinase/HSP90-like ATPase" evidence="2">
    <location>
        <begin position="48"/>
        <end position="142"/>
    </location>
</feature>
<gene>
    <name evidence="3" type="ORF">P3G67_05630</name>
</gene>
<evidence type="ECO:0000259" key="2">
    <source>
        <dbReference type="Pfam" id="PF13581"/>
    </source>
</evidence>
<dbReference type="Pfam" id="PF13581">
    <property type="entry name" value="HATPase_c_2"/>
    <property type="match status" value="1"/>
</dbReference>
<dbReference type="InterPro" id="IPR036890">
    <property type="entry name" value="HATPase_C_sf"/>
</dbReference>
<dbReference type="GO" id="GO:0005524">
    <property type="term" value="F:ATP binding"/>
    <property type="evidence" value="ECO:0007669"/>
    <property type="project" value="UniProtKB-KW"/>
</dbReference>
<sequence length="176" mass="19560">MLPTTTRANEIELTVRQINEWPDTEEALARLGRRPTGAPLVISTPPLDRAVPVCRRLALYWMDTARIDDEDARYTIQLVLSELLTNAVRHTESSHITCRLWKAGGVLYVEVRDQGGTWSSRPDSRTEGARDHGRGLTLVAGASRGWGRRFAADGSCSVWAAVPVPPSRHQEFGQET</sequence>